<evidence type="ECO:0000313" key="3">
    <source>
        <dbReference type="Proteomes" id="UP000022910"/>
    </source>
</evidence>
<dbReference type="GO" id="GO:0003723">
    <property type="term" value="F:RNA binding"/>
    <property type="evidence" value="ECO:0007669"/>
    <property type="project" value="TreeGrafter"/>
</dbReference>
<dbReference type="GO" id="GO:0005634">
    <property type="term" value="C:nucleus"/>
    <property type="evidence" value="ECO:0007669"/>
    <property type="project" value="TreeGrafter"/>
</dbReference>
<dbReference type="PANTHER" id="PTHR12758:SF19">
    <property type="entry name" value="APOPTOSIS INHIBITOR 5"/>
    <property type="match status" value="1"/>
</dbReference>
<name>A0A015JR54_RHIIW</name>
<gene>
    <name evidence="2" type="ORF">RirG_206330</name>
</gene>
<comment type="caution">
    <text evidence="2">The sequence shown here is derived from an EMBL/GenBank/DDBJ whole genome shotgun (WGS) entry which is preliminary data.</text>
</comment>
<dbReference type="GO" id="GO:0006915">
    <property type="term" value="P:apoptotic process"/>
    <property type="evidence" value="ECO:0007669"/>
    <property type="project" value="UniProtKB-KW"/>
</dbReference>
<accession>A0A015JR54</accession>
<proteinExistence type="predicted"/>
<dbReference type="Proteomes" id="UP000022910">
    <property type="component" value="Unassembled WGS sequence"/>
</dbReference>
<reference evidence="2 3" key="1">
    <citation type="submission" date="2014-02" db="EMBL/GenBank/DDBJ databases">
        <title>Single nucleus genome sequencing reveals high similarity among nuclei of an endomycorrhizal fungus.</title>
        <authorList>
            <person name="Lin K."/>
            <person name="Geurts R."/>
            <person name="Zhang Z."/>
            <person name="Limpens E."/>
            <person name="Saunders D.G."/>
            <person name="Mu D."/>
            <person name="Pang E."/>
            <person name="Cao H."/>
            <person name="Cha H."/>
            <person name="Lin T."/>
            <person name="Zhou Q."/>
            <person name="Shang Y."/>
            <person name="Li Y."/>
            <person name="Ivanov S."/>
            <person name="Sharma T."/>
            <person name="Velzen R.V."/>
            <person name="Ruijter N.D."/>
            <person name="Aanen D.K."/>
            <person name="Win J."/>
            <person name="Kamoun S."/>
            <person name="Bisseling T."/>
            <person name="Huang S."/>
        </authorList>
    </citation>
    <scope>NUCLEOTIDE SEQUENCE [LARGE SCALE GENOMIC DNA]</scope>
    <source>
        <strain evidence="3">DAOM197198w</strain>
    </source>
</reference>
<dbReference type="Pfam" id="PF05918">
    <property type="entry name" value="API5"/>
    <property type="match status" value="1"/>
</dbReference>
<keyword evidence="3" id="KW-1185">Reference proteome</keyword>
<organism evidence="2 3">
    <name type="scientific">Rhizophagus irregularis (strain DAOM 197198w)</name>
    <name type="common">Glomus intraradices</name>
    <dbReference type="NCBI Taxonomy" id="1432141"/>
    <lineage>
        <taxon>Eukaryota</taxon>
        <taxon>Fungi</taxon>
        <taxon>Fungi incertae sedis</taxon>
        <taxon>Mucoromycota</taxon>
        <taxon>Glomeromycotina</taxon>
        <taxon>Glomeromycetes</taxon>
        <taxon>Glomerales</taxon>
        <taxon>Glomeraceae</taxon>
        <taxon>Rhizophagus</taxon>
    </lineage>
</organism>
<keyword evidence="1" id="KW-0053">Apoptosis</keyword>
<evidence type="ECO:0000256" key="1">
    <source>
        <dbReference type="ARBA" id="ARBA00022703"/>
    </source>
</evidence>
<dbReference type="AlphaFoldDB" id="A0A015JR54"/>
<sequence length="347" mass="40370">MVIKIYCIWTMDRTISKISHIRDILIETVQEIAAVKKALEQVLRLDPETIPAIFNQSLKGSPEVRQRTINFLSNDLNRIKMELSQRNSDWESKFSDEVKKALHDANATDYEMFIKMLLSLKMYEKKENLKALSESMVDAIAKENEQLDPSNESSFQKFMLCGKTLIQFFEKGISTTPILAFLVKKMLPQNIYCNLQAKQQKSVLRYLVEFIIRSPNETTLKEAAPLIKDIFVKEVPEPPSDNNEEDPKLDLNKVENIVYAIYTIASKVPAITEGQEMNSRFVINYLCSYTSRYINGYYNNFVRKFRLRHLYTFAMKCQTRVKLGLKDLQKTQNKDQQTIEVIYVNLL</sequence>
<dbReference type="PANTHER" id="PTHR12758">
    <property type="entry name" value="APOPTOSIS INHIBITOR 5-RELATED"/>
    <property type="match status" value="1"/>
</dbReference>
<evidence type="ECO:0000313" key="2">
    <source>
        <dbReference type="EMBL" id="EXX57529.1"/>
    </source>
</evidence>
<dbReference type="EMBL" id="JEMT01027342">
    <property type="protein sequence ID" value="EXX57529.1"/>
    <property type="molecule type" value="Genomic_DNA"/>
</dbReference>
<protein>
    <submittedName>
        <fullName evidence="2">Uncharacterized protein</fullName>
    </submittedName>
</protein>
<dbReference type="GO" id="GO:0043066">
    <property type="term" value="P:negative regulation of apoptotic process"/>
    <property type="evidence" value="ECO:0007669"/>
    <property type="project" value="TreeGrafter"/>
</dbReference>
<dbReference type="InterPro" id="IPR008383">
    <property type="entry name" value="API5"/>
</dbReference>